<dbReference type="AlphaFoldDB" id="A0AAE1E5F6"/>
<organism evidence="1 2">
    <name type="scientific">Elysia crispata</name>
    <name type="common">lettuce slug</name>
    <dbReference type="NCBI Taxonomy" id="231223"/>
    <lineage>
        <taxon>Eukaryota</taxon>
        <taxon>Metazoa</taxon>
        <taxon>Spiralia</taxon>
        <taxon>Lophotrochozoa</taxon>
        <taxon>Mollusca</taxon>
        <taxon>Gastropoda</taxon>
        <taxon>Heterobranchia</taxon>
        <taxon>Euthyneura</taxon>
        <taxon>Panpulmonata</taxon>
        <taxon>Sacoglossa</taxon>
        <taxon>Placobranchoidea</taxon>
        <taxon>Plakobranchidae</taxon>
        <taxon>Elysia</taxon>
    </lineage>
</organism>
<gene>
    <name evidence="1" type="ORF">RRG08_062106</name>
</gene>
<evidence type="ECO:0000313" key="1">
    <source>
        <dbReference type="EMBL" id="KAK3793513.1"/>
    </source>
</evidence>
<dbReference type="Proteomes" id="UP001283361">
    <property type="component" value="Unassembled WGS sequence"/>
</dbReference>
<sequence>MKKEHYYFQIAVTTKHGERTLLLPNRRDNQAWRKSFKYQEDLDELSSSQTWSRSYSMWTRRFSDPSSIRRTSMNSPPVRHGPCLIACGPVFRSFKYEEDLDELSSSQTWSRSYSMWTRRFSDPSSMRRTSMNSPPVRHGPGLIACGQEGFQILQVFRSFKYQEDLDELSSSQTWPLSYSMWTRRFSDPSSMRRTSMNSPPVRHGPGLIACGPVGFQILQVFRSFKYQEDLDELSSSQTWPRSYSMWTRRFSDPSSIRRTSMNSPPVRHGPGLIACGPVGFQILLKYQEDLDELSSSQTWPRSYSMWTRRFSDPSSIRRTSMNSPPVRHGPGLIACGPVFRSFKYEEDLDELSSSQTWSRSYSMWTRRFSDPSSMRRTSMNSPPVRHGPGLIACGQEGFQILQVFRSFKYQEDLDELSSSQTWPLSYSMWTRRFSDPSSMRRTSMNSPPVRHGPGLIACGPVGFQILQVFRSFKYQEDLDELSSSQTWPRSYSMWTRRFSDPSSIRRTSMNSPPVRHGPGLIACGPVFRSFKYQEDLDELSSSQTWPRSYSMWTRRFSDPSSIRRTSLNSPPVRHGPCLIACGPVFRSFKYQEDLDELSSSQTWSLSYSMWTRRFSDPSSIRRTSMNSPPVRHGPCLIACGPHVDPQVFRSFKYQEDLDELSSSQTWPLSYSMWTRRFSDPSSIRRTSMNSPPVRHGPGLIACGPVFRSFKYQEDLDELSSSQTWPLSYSMWTRRFSDPSSIRRTSMNSPSVRHGPDLIACGPAGFQILQVSGGPR</sequence>
<accession>A0AAE1E5F6</accession>
<protein>
    <submittedName>
        <fullName evidence="1">Uncharacterized protein</fullName>
    </submittedName>
</protein>
<proteinExistence type="predicted"/>
<comment type="caution">
    <text evidence="1">The sequence shown here is derived from an EMBL/GenBank/DDBJ whole genome shotgun (WGS) entry which is preliminary data.</text>
</comment>
<evidence type="ECO:0000313" key="2">
    <source>
        <dbReference type="Proteomes" id="UP001283361"/>
    </source>
</evidence>
<keyword evidence="2" id="KW-1185">Reference proteome</keyword>
<reference evidence="1" key="1">
    <citation type="journal article" date="2023" name="G3 (Bethesda)">
        <title>A reference genome for the long-term kleptoplast-retaining sea slug Elysia crispata morphotype clarki.</title>
        <authorList>
            <person name="Eastman K.E."/>
            <person name="Pendleton A.L."/>
            <person name="Shaikh M.A."/>
            <person name="Suttiyut T."/>
            <person name="Ogas R."/>
            <person name="Tomko P."/>
            <person name="Gavelis G."/>
            <person name="Widhalm J.R."/>
            <person name="Wisecaver J.H."/>
        </authorList>
    </citation>
    <scope>NUCLEOTIDE SEQUENCE</scope>
    <source>
        <strain evidence="1">ECLA1</strain>
    </source>
</reference>
<dbReference type="EMBL" id="JAWDGP010001221">
    <property type="protein sequence ID" value="KAK3793513.1"/>
    <property type="molecule type" value="Genomic_DNA"/>
</dbReference>
<name>A0AAE1E5F6_9GAST</name>